<feature type="compositionally biased region" description="Low complexity" evidence="2">
    <location>
        <begin position="148"/>
        <end position="163"/>
    </location>
</feature>
<proteinExistence type="inferred from homology"/>
<dbReference type="GO" id="GO:0016020">
    <property type="term" value="C:membrane"/>
    <property type="evidence" value="ECO:0007669"/>
    <property type="project" value="UniProtKB-SubCell"/>
</dbReference>
<comment type="subcellular location">
    <subcellularLocation>
        <location evidence="1">Membrane</location>
        <topology evidence="1">Multi-pass membrane protein</topology>
    </subcellularLocation>
</comment>
<organism evidence="3 4">
    <name type="scientific">Canna indica</name>
    <name type="common">Indian-shot</name>
    <dbReference type="NCBI Taxonomy" id="4628"/>
    <lineage>
        <taxon>Eukaryota</taxon>
        <taxon>Viridiplantae</taxon>
        <taxon>Streptophyta</taxon>
        <taxon>Embryophyta</taxon>
        <taxon>Tracheophyta</taxon>
        <taxon>Spermatophyta</taxon>
        <taxon>Magnoliopsida</taxon>
        <taxon>Liliopsida</taxon>
        <taxon>Zingiberales</taxon>
        <taxon>Cannaceae</taxon>
        <taxon>Canna</taxon>
    </lineage>
</organism>
<keyword evidence="4" id="KW-1185">Reference proteome</keyword>
<dbReference type="Proteomes" id="UP001327560">
    <property type="component" value="Chromosome 6"/>
</dbReference>
<evidence type="ECO:0000313" key="4">
    <source>
        <dbReference type="Proteomes" id="UP001327560"/>
    </source>
</evidence>
<feature type="region of interest" description="Disordered" evidence="2">
    <location>
        <begin position="148"/>
        <end position="174"/>
    </location>
</feature>
<evidence type="ECO:0000256" key="2">
    <source>
        <dbReference type="SAM" id="MobiDB-lite"/>
    </source>
</evidence>
<sequence>MIGSFVTRSLALVLGYAYPAYECFKTVELNKPDIELLLFWCQYWILVAVVTVFERVGDNFISWLPMYGEAKLAFLVYLWCPKTKGTTYVYETFFKPYVSKHENEIDHNLLELRTRAGDFAILYFQRIASYGQARFFEILQYVASQSQSPSQSSRARPLQRTPQKSPPQQMPPKQIRRTISLAAAQEPGEQIKQRKPSSSSPSVKAGGASSEAVARQIPSPSSQPNSETTTSTLEKEEPCPPVQETPIEEAIRVTRARLRKRAATTGPAGR</sequence>
<comment type="similarity">
    <text evidence="1">Belongs to the DP1 family.</text>
</comment>
<evidence type="ECO:0000256" key="1">
    <source>
        <dbReference type="RuleBase" id="RU362006"/>
    </source>
</evidence>
<protein>
    <recommendedName>
        <fullName evidence="1">HVA22-like protein</fullName>
    </recommendedName>
</protein>
<evidence type="ECO:0000313" key="3">
    <source>
        <dbReference type="EMBL" id="WOL09657.1"/>
    </source>
</evidence>
<dbReference type="InterPro" id="IPR004345">
    <property type="entry name" value="TB2_DP1_HVA22"/>
</dbReference>
<feature type="region of interest" description="Disordered" evidence="2">
    <location>
        <begin position="186"/>
        <end position="270"/>
    </location>
</feature>
<dbReference type="EMBL" id="CP136895">
    <property type="protein sequence ID" value="WOL09657.1"/>
    <property type="molecule type" value="Genomic_DNA"/>
</dbReference>
<accession>A0AAQ3KJ83</accession>
<reference evidence="3 4" key="1">
    <citation type="submission" date="2023-10" db="EMBL/GenBank/DDBJ databases">
        <title>Chromosome-scale genome assembly provides insights into flower coloration mechanisms of Canna indica.</title>
        <authorList>
            <person name="Li C."/>
        </authorList>
    </citation>
    <scope>NUCLEOTIDE SEQUENCE [LARGE SCALE GENOMIC DNA]</scope>
    <source>
        <tissue evidence="3">Flower</tissue>
    </source>
</reference>
<dbReference type="PANTHER" id="PTHR12300">
    <property type="entry name" value="HVA22-LIKE PROTEINS"/>
    <property type="match status" value="1"/>
</dbReference>
<name>A0AAQ3KJ83_9LILI</name>
<gene>
    <name evidence="3" type="ORF">Cni_G18410</name>
</gene>
<dbReference type="Pfam" id="PF03134">
    <property type="entry name" value="TB2_DP1_HVA22"/>
    <property type="match status" value="1"/>
</dbReference>
<dbReference type="PANTHER" id="PTHR12300:SF117">
    <property type="entry name" value="LP05237P-RELATED"/>
    <property type="match status" value="1"/>
</dbReference>
<dbReference type="AlphaFoldDB" id="A0AAQ3KJ83"/>